<protein>
    <recommendedName>
        <fullName evidence="2">Ubiquitin-like domain-containing protein</fullName>
    </recommendedName>
</protein>
<feature type="compositionally biased region" description="Low complexity" evidence="1">
    <location>
        <begin position="244"/>
        <end position="258"/>
    </location>
</feature>
<organism evidence="3 4">
    <name type="scientific">Lithohypha guttulata</name>
    <dbReference type="NCBI Taxonomy" id="1690604"/>
    <lineage>
        <taxon>Eukaryota</taxon>
        <taxon>Fungi</taxon>
        <taxon>Dikarya</taxon>
        <taxon>Ascomycota</taxon>
        <taxon>Pezizomycotina</taxon>
        <taxon>Eurotiomycetes</taxon>
        <taxon>Chaetothyriomycetidae</taxon>
        <taxon>Chaetothyriales</taxon>
        <taxon>Trichomeriaceae</taxon>
        <taxon>Lithohypha</taxon>
    </lineage>
</organism>
<proteinExistence type="predicted"/>
<feature type="compositionally biased region" description="Acidic residues" evidence="1">
    <location>
        <begin position="193"/>
        <end position="202"/>
    </location>
</feature>
<evidence type="ECO:0000256" key="1">
    <source>
        <dbReference type="SAM" id="MobiDB-lite"/>
    </source>
</evidence>
<feature type="region of interest" description="Disordered" evidence="1">
    <location>
        <begin position="364"/>
        <end position="406"/>
    </location>
</feature>
<gene>
    <name evidence="3" type="ORF">LTR24_000586</name>
</gene>
<evidence type="ECO:0000259" key="2">
    <source>
        <dbReference type="PROSITE" id="PS50053"/>
    </source>
</evidence>
<evidence type="ECO:0000313" key="3">
    <source>
        <dbReference type="EMBL" id="KAK5101530.1"/>
    </source>
</evidence>
<dbReference type="InterPro" id="IPR022617">
    <property type="entry name" value="Rad60/SUMO-like_dom"/>
</dbReference>
<name>A0ABR0KQ06_9EURO</name>
<dbReference type="InterPro" id="IPR000626">
    <property type="entry name" value="Ubiquitin-like_dom"/>
</dbReference>
<dbReference type="InterPro" id="IPR029071">
    <property type="entry name" value="Ubiquitin-like_domsf"/>
</dbReference>
<feature type="compositionally biased region" description="Low complexity" evidence="1">
    <location>
        <begin position="1"/>
        <end position="20"/>
    </location>
</feature>
<feature type="compositionally biased region" description="Basic and acidic residues" evidence="1">
    <location>
        <begin position="38"/>
        <end position="76"/>
    </location>
</feature>
<feature type="region of interest" description="Disordered" evidence="1">
    <location>
        <begin position="1"/>
        <end position="263"/>
    </location>
</feature>
<dbReference type="Gene3D" id="3.10.20.90">
    <property type="entry name" value="Phosphatidylinositol 3-kinase Catalytic Subunit, Chain A, domain 1"/>
    <property type="match status" value="1"/>
</dbReference>
<dbReference type="SUPFAM" id="SSF54236">
    <property type="entry name" value="Ubiquitin-like"/>
    <property type="match status" value="1"/>
</dbReference>
<dbReference type="CDD" id="cd01763">
    <property type="entry name" value="Ubl_SUMO_like"/>
    <property type="match status" value="1"/>
</dbReference>
<feature type="compositionally biased region" description="Basic and acidic residues" evidence="1">
    <location>
        <begin position="364"/>
        <end position="392"/>
    </location>
</feature>
<dbReference type="EMBL" id="JAVRRG010000004">
    <property type="protein sequence ID" value="KAK5101530.1"/>
    <property type="molecule type" value="Genomic_DNA"/>
</dbReference>
<reference evidence="3 4" key="1">
    <citation type="submission" date="2023-08" db="EMBL/GenBank/DDBJ databases">
        <title>Black Yeasts Isolated from many extreme environments.</title>
        <authorList>
            <person name="Coleine C."/>
            <person name="Stajich J.E."/>
            <person name="Selbmann L."/>
        </authorList>
    </citation>
    <scope>NUCLEOTIDE SEQUENCE [LARGE SCALE GENOMIC DNA]</scope>
    <source>
        <strain evidence="3 4">CCFEE 5885</strain>
    </source>
</reference>
<accession>A0ABR0KQ06</accession>
<dbReference type="Pfam" id="PF11976">
    <property type="entry name" value="Rad60-SLD"/>
    <property type="match status" value="1"/>
</dbReference>
<evidence type="ECO:0000313" key="4">
    <source>
        <dbReference type="Proteomes" id="UP001345013"/>
    </source>
</evidence>
<comment type="caution">
    <text evidence="3">The sequence shown here is derived from an EMBL/GenBank/DDBJ whole genome shotgun (WGS) entry which is preliminary data.</text>
</comment>
<feature type="compositionally biased region" description="Basic and acidic residues" evidence="1">
    <location>
        <begin position="203"/>
        <end position="216"/>
    </location>
</feature>
<sequence>MAPKKSFFSKPSWAAKAAAPVELDQPIFQQNIYEDILEASRKKEEKRSARQKQREEERRRKSDSRDTKLDQDDKPVKKQRISTEPIHIPQVDGDDDFDRRRSDSDSDRSVRSSSSRKRRDSSPERASDQPVLRSTLTEDKQTLGRLEYVSPRKPRRATTPLHADDDFAIVDVQPAPAKPDTKEKPKPPPPPESESDPEEDEYLRELKRQARAESKAKKTAAFDQRQAGSPATDERSPSLNPPLGTATSASTTPTPGGHDPTDPEAQILIKSIIPNCDPLIVKRRASQPLSQVLAFYTEKHQLGYLGARLFFTWNGTRLYKNTTMRTILAMIKAKYGTKTDGTDLAEGRIEIEAVTEEIHENRQAFKGRERERMANGGQDHDSPSGHDQDREVPMPAEGEPPQRSTGTIIQLSSNDEASLPNMKLRVHPHTTIEKIVRGYKRKMGVDMNRPVYLVFDGDKLEEDQTVADVGFEEGDAVDVRAKS</sequence>
<feature type="compositionally biased region" description="Basic and acidic residues" evidence="1">
    <location>
        <begin position="97"/>
        <end position="110"/>
    </location>
</feature>
<keyword evidence="4" id="KW-1185">Reference proteome</keyword>
<feature type="domain" description="Ubiquitin-like" evidence="2">
    <location>
        <begin position="409"/>
        <end position="483"/>
    </location>
</feature>
<dbReference type="Proteomes" id="UP001345013">
    <property type="component" value="Unassembled WGS sequence"/>
</dbReference>
<dbReference type="PROSITE" id="PS50053">
    <property type="entry name" value="UBIQUITIN_2"/>
    <property type="match status" value="1"/>
</dbReference>